<protein>
    <submittedName>
        <fullName evidence="2">Uncharacterized protein</fullName>
    </submittedName>
</protein>
<dbReference type="EMBL" id="CP035704">
    <property type="protein sequence ID" value="QBB71529.1"/>
    <property type="molecule type" value="Genomic_DNA"/>
</dbReference>
<evidence type="ECO:0000313" key="3">
    <source>
        <dbReference type="Proteomes" id="UP000291562"/>
    </source>
</evidence>
<organism evidence="2 3">
    <name type="scientific">Pseudolysobacter antarcticus</name>
    <dbReference type="NCBI Taxonomy" id="2511995"/>
    <lineage>
        <taxon>Bacteria</taxon>
        <taxon>Pseudomonadati</taxon>
        <taxon>Pseudomonadota</taxon>
        <taxon>Gammaproteobacteria</taxon>
        <taxon>Lysobacterales</taxon>
        <taxon>Rhodanobacteraceae</taxon>
        <taxon>Pseudolysobacter</taxon>
    </lineage>
</organism>
<dbReference type="Proteomes" id="UP000291562">
    <property type="component" value="Chromosome"/>
</dbReference>
<dbReference type="KEGG" id="xbc:ELE36_14835"/>
<reference evidence="2 3" key="1">
    <citation type="submission" date="2019-01" db="EMBL/GenBank/DDBJ databases">
        <title>Pseudolysobacter antarctica gen. nov., sp. nov., isolated from Fildes Peninsula, Antarctica.</title>
        <authorList>
            <person name="Wei Z."/>
            <person name="Peng F."/>
        </authorList>
    </citation>
    <scope>NUCLEOTIDE SEQUENCE [LARGE SCALE GENOMIC DNA]</scope>
    <source>
        <strain evidence="2 3">AQ6-296</strain>
    </source>
</reference>
<name>A0A411HLX3_9GAMM</name>
<keyword evidence="1" id="KW-0472">Membrane</keyword>
<dbReference type="RefSeq" id="WP_129834619.1">
    <property type="nucleotide sequence ID" value="NZ_CP035704.1"/>
</dbReference>
<accession>A0A411HLX3</accession>
<keyword evidence="1" id="KW-1133">Transmembrane helix</keyword>
<evidence type="ECO:0000313" key="2">
    <source>
        <dbReference type="EMBL" id="QBB71529.1"/>
    </source>
</evidence>
<dbReference type="AlphaFoldDB" id="A0A411HLX3"/>
<gene>
    <name evidence="2" type="ORF">ELE36_14835</name>
</gene>
<keyword evidence="1" id="KW-0812">Transmembrane</keyword>
<proteinExistence type="predicted"/>
<keyword evidence="3" id="KW-1185">Reference proteome</keyword>
<evidence type="ECO:0000256" key="1">
    <source>
        <dbReference type="SAM" id="Phobius"/>
    </source>
</evidence>
<feature type="transmembrane region" description="Helical" evidence="1">
    <location>
        <begin position="75"/>
        <end position="93"/>
    </location>
</feature>
<feature type="transmembrane region" description="Helical" evidence="1">
    <location>
        <begin position="12"/>
        <end position="31"/>
    </location>
</feature>
<sequence>MSQRAKDICWALTQVIVFICTLRLFFLYAPWQGALPVTDAPLEIAATFPAGCQAFTVNHGQYICFELGTQSQNPLGYWLCTFLYFLGWAFVLFTGMTGRGFHKLLYGGQRESP</sequence>